<keyword evidence="2 3" id="KW-0238">DNA-binding</keyword>
<evidence type="ECO:0000313" key="5">
    <source>
        <dbReference type="EMBL" id="RDZ13376.1"/>
    </source>
</evidence>
<evidence type="ECO:0000259" key="4">
    <source>
        <dbReference type="PROSITE" id="PS50977"/>
    </source>
</evidence>
<dbReference type="InterPro" id="IPR001647">
    <property type="entry name" value="HTH_TetR"/>
</dbReference>
<dbReference type="AlphaFoldDB" id="A0A3D8X0S9"/>
<dbReference type="Proteomes" id="UP000256519">
    <property type="component" value="Unassembled WGS sequence"/>
</dbReference>
<comment type="caution">
    <text evidence="5">The sequence shown here is derived from an EMBL/GenBank/DDBJ whole genome shotgun (WGS) entry which is preliminary data.</text>
</comment>
<feature type="DNA-binding region" description="H-T-H motif" evidence="3">
    <location>
        <begin position="32"/>
        <end position="51"/>
    </location>
</feature>
<name>A0A3D8X0S9_PRIMG</name>
<dbReference type="PROSITE" id="PS50977">
    <property type="entry name" value="HTH_TETR_2"/>
    <property type="match status" value="1"/>
</dbReference>
<dbReference type="Pfam" id="PF00440">
    <property type="entry name" value="TetR_N"/>
    <property type="match status" value="1"/>
</dbReference>
<dbReference type="InterPro" id="IPR009057">
    <property type="entry name" value="Homeodomain-like_sf"/>
</dbReference>
<dbReference type="GO" id="GO:0003677">
    <property type="term" value="F:DNA binding"/>
    <property type="evidence" value="ECO:0007669"/>
    <property type="project" value="UniProtKB-UniRule"/>
</dbReference>
<organism evidence="5 6">
    <name type="scientific">Priestia megaterium</name>
    <name type="common">Bacillus megaterium</name>
    <dbReference type="NCBI Taxonomy" id="1404"/>
    <lineage>
        <taxon>Bacteria</taxon>
        <taxon>Bacillati</taxon>
        <taxon>Bacillota</taxon>
        <taxon>Bacilli</taxon>
        <taxon>Bacillales</taxon>
        <taxon>Bacillaceae</taxon>
        <taxon>Priestia</taxon>
    </lineage>
</organism>
<keyword evidence="1" id="KW-0678">Repressor</keyword>
<evidence type="ECO:0000256" key="2">
    <source>
        <dbReference type="ARBA" id="ARBA00023125"/>
    </source>
</evidence>
<proteinExistence type="predicted"/>
<dbReference type="Gene3D" id="1.10.357.10">
    <property type="entry name" value="Tetracycline Repressor, domain 2"/>
    <property type="match status" value="1"/>
</dbReference>
<evidence type="ECO:0000256" key="1">
    <source>
        <dbReference type="ARBA" id="ARBA00022491"/>
    </source>
</evidence>
<dbReference type="PANTHER" id="PTHR43479:SF7">
    <property type="entry name" value="TETR-FAMILY TRANSCRIPTIONAL REGULATOR"/>
    <property type="match status" value="1"/>
</dbReference>
<dbReference type="PANTHER" id="PTHR43479">
    <property type="entry name" value="ACREF/ENVCD OPERON REPRESSOR-RELATED"/>
    <property type="match status" value="1"/>
</dbReference>
<evidence type="ECO:0000256" key="3">
    <source>
        <dbReference type="PROSITE-ProRule" id="PRU00335"/>
    </source>
</evidence>
<dbReference type="SUPFAM" id="SSF46689">
    <property type="entry name" value="Homeodomain-like"/>
    <property type="match status" value="1"/>
</dbReference>
<protein>
    <submittedName>
        <fullName evidence="5">TetR/AcrR family transcriptional regulator</fullName>
    </submittedName>
</protein>
<dbReference type="RefSeq" id="WP_116075241.1">
    <property type="nucleotide sequence ID" value="NZ_CP187630.1"/>
</dbReference>
<feature type="domain" description="HTH tetR-type" evidence="4">
    <location>
        <begin position="9"/>
        <end position="69"/>
    </location>
</feature>
<dbReference type="Pfam" id="PF14278">
    <property type="entry name" value="TetR_C_8"/>
    <property type="match status" value="1"/>
</dbReference>
<accession>A0A3D8X0S9</accession>
<dbReference type="InterPro" id="IPR050624">
    <property type="entry name" value="HTH-type_Tx_Regulator"/>
</dbReference>
<dbReference type="EMBL" id="PQWM01000013">
    <property type="protein sequence ID" value="RDZ13376.1"/>
    <property type="molecule type" value="Genomic_DNA"/>
</dbReference>
<reference evidence="5 6" key="1">
    <citation type="journal article" date="2018" name="Appl. Environ. Microbiol.">
        <title>Antimicrobial susceptibility testing and tentative epidemiological cut-off values of five Bacillus species relevant for use as animal feed additives or for plant protection.</title>
        <authorList>
            <person name="Agerso Y."/>
            <person name="Stuer-Lauridsen B."/>
            <person name="Bjerre K."/>
            <person name="Jensen M.G."/>
            <person name="Johansen E."/>
            <person name="Bennedsen M."/>
            <person name="Brockmann E."/>
            <person name="Nielsen B."/>
        </authorList>
    </citation>
    <scope>NUCLEOTIDE SEQUENCE [LARGE SCALE GENOMIC DNA]</scope>
    <source>
        <strain evidence="5 6">CHCC20162</strain>
    </source>
</reference>
<sequence>MKKVDRRILKTRKAIIAAYLSLLEEKNMHAVSVSDITERADINRATFYAHYEDKQYLQEQIIQEILDDLEEAIEIDESGEKSAEFSLTMLHEIFQRMFENIYIHKDFYAVMLGEHGPSVFAEKLQDIIQTYTKKGLNVVHGDGINLIVAEDIYLSYVTSAQLGIIHYWRKHQFKQSPAFMAEQLLLLYKLGGATVADYKE</sequence>
<evidence type="ECO:0000313" key="6">
    <source>
        <dbReference type="Proteomes" id="UP000256519"/>
    </source>
</evidence>
<gene>
    <name evidence="5" type="ORF">C3744_15810</name>
</gene>
<dbReference type="InterPro" id="IPR039532">
    <property type="entry name" value="TetR_C_Firmicutes"/>
</dbReference>